<keyword evidence="2" id="KW-1185">Reference proteome</keyword>
<organism evidence="1 2">
    <name type="scientific">Natronomicrosphaera hydrolytica</name>
    <dbReference type="NCBI Taxonomy" id="3242702"/>
    <lineage>
        <taxon>Bacteria</taxon>
        <taxon>Pseudomonadati</taxon>
        <taxon>Planctomycetota</taxon>
        <taxon>Phycisphaerae</taxon>
        <taxon>Phycisphaerales</taxon>
        <taxon>Phycisphaeraceae</taxon>
        <taxon>Natronomicrosphaera</taxon>
    </lineage>
</organism>
<proteinExistence type="predicted"/>
<name>A0ABV4U806_9BACT</name>
<evidence type="ECO:0008006" key="3">
    <source>
        <dbReference type="Google" id="ProtNLM"/>
    </source>
</evidence>
<sequence>MMKVTRIYGDAQGQSHFEDIHVALEDAGPIGRLSQPQPLRSVIFRENDPGYDYDWHTAPRRQYIVLLDGEIEIEVSTGEKRRFAGGDILLVEDVTGKGHRTRHTKPHRRRSLFLPLE</sequence>
<dbReference type="InterPro" id="IPR014710">
    <property type="entry name" value="RmlC-like_jellyroll"/>
</dbReference>
<accession>A0ABV4U806</accession>
<evidence type="ECO:0000313" key="2">
    <source>
        <dbReference type="Proteomes" id="UP001575105"/>
    </source>
</evidence>
<dbReference type="SUPFAM" id="SSF51182">
    <property type="entry name" value="RmlC-like cupins"/>
    <property type="match status" value="1"/>
</dbReference>
<dbReference type="RefSeq" id="WP_425346668.1">
    <property type="nucleotide sequence ID" value="NZ_JBGUBD010000011.1"/>
</dbReference>
<dbReference type="Gene3D" id="2.60.120.10">
    <property type="entry name" value="Jelly Rolls"/>
    <property type="match status" value="1"/>
</dbReference>
<evidence type="ECO:0000313" key="1">
    <source>
        <dbReference type="EMBL" id="MFA9479745.1"/>
    </source>
</evidence>
<gene>
    <name evidence="1" type="ORF">ACERK3_15770</name>
</gene>
<dbReference type="EMBL" id="JBGUBD010000011">
    <property type="protein sequence ID" value="MFA9479745.1"/>
    <property type="molecule type" value="Genomic_DNA"/>
</dbReference>
<dbReference type="Proteomes" id="UP001575105">
    <property type="component" value="Unassembled WGS sequence"/>
</dbReference>
<reference evidence="1 2" key="1">
    <citation type="submission" date="2024-08" db="EMBL/GenBank/DDBJ databases">
        <title>Whole-genome sequencing of halo(alkali)philic microorganisms from hypersaline lakes.</title>
        <authorList>
            <person name="Sorokin D.Y."/>
            <person name="Merkel A.Y."/>
            <person name="Messina E."/>
            <person name="Yakimov M."/>
        </authorList>
    </citation>
    <scope>NUCLEOTIDE SEQUENCE [LARGE SCALE GENOMIC DNA]</scope>
    <source>
        <strain evidence="1 2">AB-hyl4</strain>
    </source>
</reference>
<comment type="caution">
    <text evidence="1">The sequence shown here is derived from an EMBL/GenBank/DDBJ whole genome shotgun (WGS) entry which is preliminary data.</text>
</comment>
<dbReference type="InterPro" id="IPR011051">
    <property type="entry name" value="RmlC_Cupin_sf"/>
</dbReference>
<protein>
    <recommendedName>
        <fullName evidence="3">Cupin domain-containing protein</fullName>
    </recommendedName>
</protein>